<sequence>MTNLSVNELPESLQAIAETIGLGIALKLVAHFGGTEISFPKNPSDDHPIVLALGKEDGSTVCKYFTGQLFYVPHLRPRKSARRDVLALQGEGKERREIARTLGISQRHVRRMANKPEPKDQFKLFED</sequence>
<dbReference type="RefSeq" id="WP_172874200.1">
    <property type="nucleotide sequence ID" value="NZ_JABRWL010000006.1"/>
</dbReference>
<evidence type="ECO:0008006" key="3">
    <source>
        <dbReference type="Google" id="ProtNLM"/>
    </source>
</evidence>
<dbReference type="SUPFAM" id="SSF46689">
    <property type="entry name" value="Homeodomain-like"/>
    <property type="match status" value="1"/>
</dbReference>
<organism evidence="1 2">
    <name type="scientific">Agrobacterium pusense</name>
    <dbReference type="NCBI Taxonomy" id="648995"/>
    <lineage>
        <taxon>Bacteria</taxon>
        <taxon>Pseudomonadati</taxon>
        <taxon>Pseudomonadota</taxon>
        <taxon>Alphaproteobacteria</taxon>
        <taxon>Hyphomicrobiales</taxon>
        <taxon>Rhizobiaceae</taxon>
        <taxon>Rhizobium/Agrobacterium group</taxon>
        <taxon>Agrobacterium</taxon>
    </lineage>
</organism>
<dbReference type="InterPro" id="IPR009057">
    <property type="entry name" value="Homeodomain-like_sf"/>
</dbReference>
<evidence type="ECO:0000313" key="2">
    <source>
        <dbReference type="Proteomes" id="UP001155820"/>
    </source>
</evidence>
<evidence type="ECO:0000313" key="1">
    <source>
        <dbReference type="EMBL" id="NRF22860.1"/>
    </source>
</evidence>
<gene>
    <name evidence="1" type="ORF">FOB26_27790</name>
</gene>
<proteinExistence type="predicted"/>
<dbReference type="EMBL" id="JABRWM010000006">
    <property type="protein sequence ID" value="NRF22860.1"/>
    <property type="molecule type" value="Genomic_DNA"/>
</dbReference>
<dbReference type="Proteomes" id="UP001155820">
    <property type="component" value="Unassembled WGS sequence"/>
</dbReference>
<reference evidence="1" key="1">
    <citation type="submission" date="2019-07" db="EMBL/GenBank/DDBJ databases">
        <title>FDA dAtabase for Regulatory Grade micrObial Sequences (FDA-ARGOS): Supporting development and validation of Infectious Disease Dx tests.</title>
        <authorList>
            <person name="Bachman M."/>
            <person name="Young C."/>
            <person name="Tallon L."/>
            <person name="Sadzewicz L."/>
            <person name="Vavikolanu K."/>
            <person name="Mehta A."/>
            <person name="Aluvathingal J."/>
            <person name="Nadendla S."/>
            <person name="Nandy P."/>
            <person name="Geyer C."/>
            <person name="Yan Y."/>
            <person name="Sichtig H."/>
        </authorList>
    </citation>
    <scope>NUCLEOTIDE SEQUENCE</scope>
    <source>
        <strain evidence="1">FDAARGOS_618</strain>
    </source>
</reference>
<name>A0AA44EQJ6_9HYPH</name>
<keyword evidence="2" id="KW-1185">Reference proteome</keyword>
<dbReference type="AlphaFoldDB" id="A0AA44EQJ6"/>
<protein>
    <recommendedName>
        <fullName evidence="3">Mor transcription activator domain-containing protein</fullName>
    </recommendedName>
</protein>
<accession>A0AA44EQJ6</accession>
<comment type="caution">
    <text evidence="1">The sequence shown here is derived from an EMBL/GenBank/DDBJ whole genome shotgun (WGS) entry which is preliminary data.</text>
</comment>